<sequence>MTDIDTTTPDENTPVFSLQKLYTRDISFENPNAPFVFAGSMGQPKIDMNLSTKNRQIDAEHCEVTIKVSAQAHDTENDKLLFEVEVEYAGLFYMKNIPEEHLEILLGVDCPATIFPYVRQLISQLTGDGGFIPLMLDPVNFSAAFEHNRQQIAAQEKAAETTH</sequence>
<dbReference type="PRINTS" id="PR01594">
    <property type="entry name" value="SECBCHAPRONE"/>
</dbReference>
<reference evidence="5 6" key="1">
    <citation type="submission" date="2016-12" db="EMBL/GenBank/DDBJ databases">
        <title>Isolation and genomic insights into novel planktonic Zetaproteobacteria from stratified waters of the Chesapeake Bay.</title>
        <authorList>
            <person name="McAllister S.M."/>
            <person name="Kato S."/>
            <person name="Chan C.S."/>
            <person name="Chiu B.K."/>
            <person name="Field E.K."/>
        </authorList>
    </citation>
    <scope>NUCLEOTIDE SEQUENCE [LARGE SCALE GENOMIC DNA]</scope>
    <source>
        <strain evidence="5 6">CP-8</strain>
    </source>
</reference>
<dbReference type="PANTHER" id="PTHR36918">
    <property type="match status" value="1"/>
</dbReference>
<dbReference type="GO" id="GO:0051082">
    <property type="term" value="F:unfolded protein binding"/>
    <property type="evidence" value="ECO:0007669"/>
    <property type="project" value="InterPro"/>
</dbReference>
<dbReference type="Pfam" id="PF02556">
    <property type="entry name" value="SecB"/>
    <property type="match status" value="1"/>
</dbReference>
<dbReference type="NCBIfam" id="TIGR00809">
    <property type="entry name" value="secB"/>
    <property type="match status" value="1"/>
</dbReference>
<dbReference type="GO" id="GO:0015031">
    <property type="term" value="P:protein transport"/>
    <property type="evidence" value="ECO:0007669"/>
    <property type="project" value="UniProtKB-KW"/>
</dbReference>
<keyword evidence="6" id="KW-1185">Reference proteome</keyword>
<keyword evidence="3" id="KW-0653">Protein transport</keyword>
<dbReference type="RefSeq" id="WP_100265418.1">
    <property type="nucleotide sequence ID" value="NZ_CP018800.1"/>
</dbReference>
<comment type="similarity">
    <text evidence="1">Belongs to the SecB family.</text>
</comment>
<protein>
    <submittedName>
        <fullName evidence="5">Protein translocase subunit secB</fullName>
    </submittedName>
</protein>
<dbReference type="AlphaFoldDB" id="A0A2K8L834"/>
<dbReference type="GO" id="GO:0051262">
    <property type="term" value="P:protein tetramerization"/>
    <property type="evidence" value="ECO:0007669"/>
    <property type="project" value="InterPro"/>
</dbReference>
<name>A0A2K8L834_9PROT</name>
<evidence type="ECO:0000256" key="4">
    <source>
        <dbReference type="ARBA" id="ARBA00023010"/>
    </source>
</evidence>
<dbReference type="OrthoDB" id="9795145at2"/>
<dbReference type="EMBL" id="CP018800">
    <property type="protein sequence ID" value="ATX82021.1"/>
    <property type="molecule type" value="Genomic_DNA"/>
</dbReference>
<accession>A0A2K8L834</accession>
<evidence type="ECO:0000256" key="1">
    <source>
        <dbReference type="ARBA" id="ARBA00009990"/>
    </source>
</evidence>
<keyword evidence="2" id="KW-0813">Transport</keyword>
<proteinExistence type="inferred from homology"/>
<evidence type="ECO:0000313" key="5">
    <source>
        <dbReference type="EMBL" id="ATX82021.1"/>
    </source>
</evidence>
<evidence type="ECO:0000256" key="3">
    <source>
        <dbReference type="ARBA" id="ARBA00022927"/>
    </source>
</evidence>
<dbReference type="InterPro" id="IPR003708">
    <property type="entry name" value="SecB"/>
</dbReference>
<dbReference type="Proteomes" id="UP000231637">
    <property type="component" value="Chromosome"/>
</dbReference>
<dbReference type="KEGG" id="mfn:Ga0123462_1157"/>
<evidence type="ECO:0000256" key="2">
    <source>
        <dbReference type="ARBA" id="ARBA00022448"/>
    </source>
</evidence>
<gene>
    <name evidence="5" type="ORF">Ga0123462_1157</name>
</gene>
<evidence type="ECO:0000313" key="6">
    <source>
        <dbReference type="Proteomes" id="UP000231637"/>
    </source>
</evidence>
<dbReference type="SUPFAM" id="SSF54611">
    <property type="entry name" value="SecB-like"/>
    <property type="match status" value="1"/>
</dbReference>
<dbReference type="HAMAP" id="MF_00821">
    <property type="entry name" value="SecB"/>
    <property type="match status" value="1"/>
</dbReference>
<dbReference type="PANTHER" id="PTHR36918:SF1">
    <property type="entry name" value="PROTEIN-EXPORT PROTEIN SECB"/>
    <property type="match status" value="1"/>
</dbReference>
<dbReference type="NCBIfam" id="NF004392">
    <property type="entry name" value="PRK05751.1-3"/>
    <property type="match status" value="1"/>
</dbReference>
<organism evidence="5 6">
    <name type="scientific">Mariprofundus ferrinatatus</name>
    <dbReference type="NCBI Taxonomy" id="1921087"/>
    <lineage>
        <taxon>Bacteria</taxon>
        <taxon>Pseudomonadati</taxon>
        <taxon>Pseudomonadota</taxon>
        <taxon>Candidatius Mariprofundia</taxon>
        <taxon>Mariprofundales</taxon>
        <taxon>Mariprofundaceae</taxon>
        <taxon>Mariprofundus</taxon>
    </lineage>
</organism>
<dbReference type="Gene3D" id="3.10.420.10">
    <property type="entry name" value="SecB-like"/>
    <property type="match status" value="1"/>
</dbReference>
<dbReference type="InterPro" id="IPR035958">
    <property type="entry name" value="SecB-like_sf"/>
</dbReference>
<keyword evidence="4" id="KW-0811">Translocation</keyword>